<evidence type="ECO:0000259" key="2">
    <source>
        <dbReference type="Pfam" id="PF12371"/>
    </source>
</evidence>
<protein>
    <recommendedName>
        <fullName evidence="6">Transmembrane protein 131-like N-terminal domain-containing protein</fullName>
    </recommendedName>
</protein>
<sequence length="316" mass="33884">MCRKILWYYILILTILDTSLKKKLTAQGKSNGVPLHHSVIEGINFQEWGSEPEIGGSPPEGVSLEPAALQFGAAALATPHVRLVTITNTGNGTLHLASLAGTTPDFHASFFESKSLAPRANTTFSVVYLGRREGPASAHLYIQTSVGMHKYPVSAVGVASEYDVWPLVGVRVPANASVEPMLTLYNPTDTTIQVREVYSSGAWLRLRLPGGGRSAARAAWAVPPRAARDIVRLRLAPEGGAAPRPLTAYVRLKADVPGGALVVAVEALAAAAGEHAAPLQLRLRARGSRDPPLTVRALFETYSVYVLRSGHFDERQ</sequence>
<name>A0ABN8IGJ7_9NEOP</name>
<keyword evidence="1" id="KW-0732">Signal</keyword>
<evidence type="ECO:0000259" key="3">
    <source>
        <dbReference type="Pfam" id="PF24495"/>
    </source>
</evidence>
<evidence type="ECO:0000256" key="1">
    <source>
        <dbReference type="SAM" id="SignalP"/>
    </source>
</evidence>
<keyword evidence="5" id="KW-1185">Reference proteome</keyword>
<feature type="signal peptide" evidence="1">
    <location>
        <begin position="1"/>
        <end position="21"/>
    </location>
</feature>
<accession>A0ABN8IGJ7</accession>
<evidence type="ECO:0008006" key="6">
    <source>
        <dbReference type="Google" id="ProtNLM"/>
    </source>
</evidence>
<evidence type="ECO:0000313" key="5">
    <source>
        <dbReference type="Proteomes" id="UP000837857"/>
    </source>
</evidence>
<dbReference type="InterPro" id="IPR056311">
    <property type="entry name" value="TMEM131_Ig_2"/>
</dbReference>
<dbReference type="Pfam" id="PF24495">
    <property type="entry name" value="Ig_TMEM131_2"/>
    <property type="match status" value="1"/>
</dbReference>
<reference evidence="4" key="1">
    <citation type="submission" date="2022-03" db="EMBL/GenBank/DDBJ databases">
        <authorList>
            <person name="Martin H S."/>
        </authorList>
    </citation>
    <scope>NUCLEOTIDE SEQUENCE</scope>
</reference>
<gene>
    <name evidence="4" type="ORF">IPOD504_LOCUS9282</name>
</gene>
<proteinExistence type="predicted"/>
<dbReference type="EMBL" id="OW152834">
    <property type="protein sequence ID" value="CAH2056001.1"/>
    <property type="molecule type" value="Genomic_DNA"/>
</dbReference>
<feature type="domain" description="TMEM131 second Ig-like" evidence="3">
    <location>
        <begin position="162"/>
        <end position="253"/>
    </location>
</feature>
<dbReference type="Pfam" id="PF12371">
    <property type="entry name" value="TMEM131_like_N"/>
    <property type="match status" value="1"/>
</dbReference>
<feature type="chain" id="PRO_5047356108" description="Transmembrane protein 131-like N-terminal domain-containing protein" evidence="1">
    <location>
        <begin position="22"/>
        <end position="316"/>
    </location>
</feature>
<dbReference type="Gene3D" id="2.60.40.10">
    <property type="entry name" value="Immunoglobulins"/>
    <property type="match status" value="1"/>
</dbReference>
<evidence type="ECO:0000313" key="4">
    <source>
        <dbReference type="EMBL" id="CAH2056001.1"/>
    </source>
</evidence>
<dbReference type="PANTHER" id="PTHR22050">
    <property type="entry name" value="RW1 PROTEIN HOMOLOG"/>
    <property type="match status" value="1"/>
</dbReference>
<dbReference type="PANTHER" id="PTHR22050:SF0">
    <property type="entry name" value="TRANSMEMBRANE PROTEIN 131 HOMOLOG"/>
    <property type="match status" value="1"/>
</dbReference>
<feature type="domain" description="Transmembrane protein 131-like N-terminal" evidence="2">
    <location>
        <begin position="62"/>
        <end position="144"/>
    </location>
</feature>
<organism evidence="4 5">
    <name type="scientific">Iphiclides podalirius</name>
    <name type="common">scarce swallowtail</name>
    <dbReference type="NCBI Taxonomy" id="110791"/>
    <lineage>
        <taxon>Eukaryota</taxon>
        <taxon>Metazoa</taxon>
        <taxon>Ecdysozoa</taxon>
        <taxon>Arthropoda</taxon>
        <taxon>Hexapoda</taxon>
        <taxon>Insecta</taxon>
        <taxon>Pterygota</taxon>
        <taxon>Neoptera</taxon>
        <taxon>Endopterygota</taxon>
        <taxon>Lepidoptera</taxon>
        <taxon>Glossata</taxon>
        <taxon>Ditrysia</taxon>
        <taxon>Papilionoidea</taxon>
        <taxon>Papilionidae</taxon>
        <taxon>Papilioninae</taxon>
        <taxon>Iphiclides</taxon>
    </lineage>
</organism>
<dbReference type="InterPro" id="IPR039877">
    <property type="entry name" value="TMEM131-like"/>
</dbReference>
<feature type="non-terminal residue" evidence="4">
    <location>
        <position position="316"/>
    </location>
</feature>
<dbReference type="InterPro" id="IPR022113">
    <property type="entry name" value="TMEM131L_N"/>
</dbReference>
<dbReference type="Proteomes" id="UP000837857">
    <property type="component" value="Chromosome 22"/>
</dbReference>
<dbReference type="InterPro" id="IPR013783">
    <property type="entry name" value="Ig-like_fold"/>
</dbReference>